<comment type="similarity">
    <text evidence="1">Belongs to the short-chain dehydrogenases/reductases (SDR) family.</text>
</comment>
<dbReference type="PANTHER" id="PTHR43477:SF1">
    <property type="entry name" value="DIHYDROANTICAPSIN 7-DEHYDROGENASE"/>
    <property type="match status" value="1"/>
</dbReference>
<dbReference type="PANTHER" id="PTHR43477">
    <property type="entry name" value="DIHYDROANTICAPSIN 7-DEHYDROGENASE"/>
    <property type="match status" value="1"/>
</dbReference>
<dbReference type="EMBL" id="WOEY01000087">
    <property type="protein sequence ID" value="NPT43923.1"/>
    <property type="molecule type" value="Genomic_DNA"/>
</dbReference>
<dbReference type="InterPro" id="IPR036291">
    <property type="entry name" value="NAD(P)-bd_dom_sf"/>
</dbReference>
<sequence>MSSDLQDKKVVVLGGTSGIGFATARAALAQGAKVVVSSSREEKVAAAVTALGPDADGQVADLNDAGSVRRLFAGIGSFDHLVYTAGESLQLGELANTDMNVVRKAFDLRMFGAIAAVKTAAPNIRRGGSIVLTSGIAGERPLKGWTVVASICGAMEAFTRALAVELAPLRVNIVSPGLVRTPLWSSVPEGDREAMYLHAGSMLPVGRTGEADDIAQTYVYLMNNAFVTGQTIVIDGGGVLV</sequence>
<dbReference type="Proteomes" id="UP000652198">
    <property type="component" value="Unassembled WGS sequence"/>
</dbReference>
<dbReference type="SUPFAM" id="SSF51735">
    <property type="entry name" value="NAD(P)-binding Rossmann-fold domains"/>
    <property type="match status" value="1"/>
</dbReference>
<dbReference type="Gene3D" id="3.40.50.720">
    <property type="entry name" value="NAD(P)-binding Rossmann-like Domain"/>
    <property type="match status" value="1"/>
</dbReference>
<keyword evidence="2" id="KW-0560">Oxidoreductase</keyword>
<evidence type="ECO:0000256" key="1">
    <source>
        <dbReference type="ARBA" id="ARBA00006484"/>
    </source>
</evidence>
<evidence type="ECO:0000256" key="2">
    <source>
        <dbReference type="ARBA" id="ARBA00023002"/>
    </source>
</evidence>
<dbReference type="RefSeq" id="WP_172313599.1">
    <property type="nucleotide sequence ID" value="NZ_WOEY01000087.1"/>
</dbReference>
<evidence type="ECO:0000313" key="4">
    <source>
        <dbReference type="Proteomes" id="UP000652198"/>
    </source>
</evidence>
<dbReference type="InterPro" id="IPR051122">
    <property type="entry name" value="SDR_DHRS6-like"/>
</dbReference>
<organism evidence="3 4">
    <name type="scientific">Paraburkholderia solitsugae</name>
    <dbReference type="NCBI Taxonomy" id="2675748"/>
    <lineage>
        <taxon>Bacteria</taxon>
        <taxon>Pseudomonadati</taxon>
        <taxon>Pseudomonadota</taxon>
        <taxon>Betaproteobacteria</taxon>
        <taxon>Burkholderiales</taxon>
        <taxon>Burkholderiaceae</taxon>
        <taxon>Paraburkholderia</taxon>
    </lineage>
</organism>
<dbReference type="InterPro" id="IPR002347">
    <property type="entry name" value="SDR_fam"/>
</dbReference>
<comment type="caution">
    <text evidence="3">The sequence shown here is derived from an EMBL/GenBank/DDBJ whole genome shotgun (WGS) entry which is preliminary data.</text>
</comment>
<keyword evidence="4" id="KW-1185">Reference proteome</keyword>
<protein>
    <submittedName>
        <fullName evidence="3">SDR family oxidoreductase</fullName>
    </submittedName>
</protein>
<accession>A0ABX2BV56</accession>
<dbReference type="Pfam" id="PF13561">
    <property type="entry name" value="adh_short_C2"/>
    <property type="match status" value="1"/>
</dbReference>
<dbReference type="CDD" id="cd11731">
    <property type="entry name" value="Lin1944_like_SDR_c"/>
    <property type="match status" value="1"/>
</dbReference>
<gene>
    <name evidence="3" type="ORF">GNZ12_21965</name>
</gene>
<reference evidence="3 4" key="1">
    <citation type="submission" date="2019-11" db="EMBL/GenBank/DDBJ databases">
        <title>Metabolism of dissolved organic matter in forest soils.</title>
        <authorList>
            <person name="Cyle K.T."/>
            <person name="Wilhelm R.C."/>
            <person name="Martinez C.E."/>
        </authorList>
    </citation>
    <scope>NUCLEOTIDE SEQUENCE [LARGE SCALE GENOMIC DNA]</scope>
    <source>
        <strain evidence="3 4">1N</strain>
    </source>
</reference>
<name>A0ABX2BV56_9BURK</name>
<dbReference type="PRINTS" id="PR00081">
    <property type="entry name" value="GDHRDH"/>
</dbReference>
<proteinExistence type="inferred from homology"/>
<evidence type="ECO:0000313" key="3">
    <source>
        <dbReference type="EMBL" id="NPT43923.1"/>
    </source>
</evidence>